<evidence type="ECO:0000313" key="1">
    <source>
        <dbReference type="EMBL" id="GIO33107.1"/>
    </source>
</evidence>
<comment type="caution">
    <text evidence="1">The sequence shown here is derived from an EMBL/GenBank/DDBJ whole genome shotgun (WGS) entry which is preliminary data.</text>
</comment>
<dbReference type="Gene3D" id="1.10.8.200">
    <property type="entry name" value="Replisome organizer (g39p helicase loader/inhibitor protein)"/>
    <property type="match status" value="1"/>
</dbReference>
<organism evidence="1 2">
    <name type="scientific">Paenibacillus albilobatus</name>
    <dbReference type="NCBI Taxonomy" id="2716884"/>
    <lineage>
        <taxon>Bacteria</taxon>
        <taxon>Bacillati</taxon>
        <taxon>Bacillota</taxon>
        <taxon>Bacilli</taxon>
        <taxon>Bacillales</taxon>
        <taxon>Paenibacillaceae</taxon>
        <taxon>Paenibacillus</taxon>
    </lineage>
</organism>
<sequence length="112" mass="13005">MTLEEIGELFDAIVDYYPSFTADLKKMKSWHTMLKNVPLAQAINNLEAFASEPENKYPPHPGALMTKRTDVDRYYENMRQSGFEQIENLDRMRVGVAPPTDEQKRRVRELLG</sequence>
<dbReference type="AlphaFoldDB" id="A0A919XHT3"/>
<evidence type="ECO:0008006" key="3">
    <source>
        <dbReference type="Google" id="ProtNLM"/>
    </source>
</evidence>
<dbReference type="Proteomes" id="UP000679779">
    <property type="component" value="Unassembled WGS sequence"/>
</dbReference>
<protein>
    <recommendedName>
        <fullName evidence="3">Replicative helicase inhibitor G39P N-terminal domain-containing protein</fullName>
    </recommendedName>
</protein>
<name>A0A919XHT3_9BACL</name>
<dbReference type="EMBL" id="BORQ01000005">
    <property type="protein sequence ID" value="GIO33107.1"/>
    <property type="molecule type" value="Genomic_DNA"/>
</dbReference>
<accession>A0A919XHT3</accession>
<reference evidence="1" key="1">
    <citation type="submission" date="2021-03" db="EMBL/GenBank/DDBJ databases">
        <title>Antimicrobial resistance genes in bacteria isolated from Japanese honey, and their potential for conferring macrolide and lincosamide resistance in the American foulbrood pathogen Paenibacillus larvae.</title>
        <authorList>
            <person name="Okamoto M."/>
            <person name="Kumagai M."/>
            <person name="Kanamori H."/>
            <person name="Takamatsu D."/>
        </authorList>
    </citation>
    <scope>NUCLEOTIDE SEQUENCE</scope>
    <source>
        <strain evidence="1">J2TS6</strain>
    </source>
</reference>
<keyword evidence="2" id="KW-1185">Reference proteome</keyword>
<dbReference type="RefSeq" id="WP_212958266.1">
    <property type="nucleotide sequence ID" value="NZ_BORQ01000005.1"/>
</dbReference>
<proteinExistence type="predicted"/>
<gene>
    <name evidence="1" type="ORF">J2TS6_42480</name>
</gene>
<evidence type="ECO:0000313" key="2">
    <source>
        <dbReference type="Proteomes" id="UP000679779"/>
    </source>
</evidence>